<keyword evidence="2" id="KW-0408">Iron</keyword>
<dbReference type="RefSeq" id="WP_220169684.1">
    <property type="nucleotide sequence ID" value="NZ_JAIBOA010000023.1"/>
</dbReference>
<reference evidence="4 5" key="1">
    <citation type="submission" date="2021-07" db="EMBL/GenBank/DDBJ databases">
        <title>Actinomadura sp. PM05-2 isolated from lichen.</title>
        <authorList>
            <person name="Somphong A."/>
            <person name="Phongsopitanun W."/>
            <person name="Tanasupawat S."/>
            <person name="Peongsungnone V."/>
        </authorList>
    </citation>
    <scope>NUCLEOTIDE SEQUENCE [LARGE SCALE GENOMIC DNA]</scope>
    <source>
        <strain evidence="4 5">PM05-2</strain>
    </source>
</reference>
<evidence type="ECO:0000313" key="5">
    <source>
        <dbReference type="Proteomes" id="UP000774570"/>
    </source>
</evidence>
<dbReference type="PANTHER" id="PTHR46696">
    <property type="entry name" value="P450, PUTATIVE (EUROFUNG)-RELATED"/>
    <property type="match status" value="1"/>
</dbReference>
<keyword evidence="2" id="KW-0479">Metal-binding</keyword>
<keyword evidence="2" id="KW-0560">Oxidoreductase</keyword>
<dbReference type="PROSITE" id="PS00086">
    <property type="entry name" value="CYTOCHROME_P450"/>
    <property type="match status" value="1"/>
</dbReference>
<evidence type="ECO:0000313" key="4">
    <source>
        <dbReference type="EMBL" id="MBW8486447.1"/>
    </source>
</evidence>
<sequence length="380" mass="41749">MFEIYDWYRTQRETEPVCRDELFGGWRVLRYSDVRRVLSDPDAFGSARPAGRRGREGVHDPGEDTMVRSDPPAHRRLRRPAARAFTPHLVEGMAPRIERLAADLLDGALAAAPPGGDLEVVAGIAYPLPLAVIAGLLGISAERGEEFRAWSGAVVSGGTGSPQDRAAIDAMYAYFTSVLADRRRSPGTDLISRLMEDGGEGEPLGERELLNFCALMLVAGHETTTNLIADTVLCLARHPEALDAVRADRALVPGVIEEVLRYASPVQAMVRYARRDVTVAGRLIRAGEVVFPSLGSAHRDGAEFTDPDRFDITRQYGRNISFGHGIHYCLGASLARREADIVLRLLLDRLPGRWIVTGLDFDQGIQRFLFAPRRLSVRAG</sequence>
<evidence type="ECO:0000256" key="3">
    <source>
        <dbReference type="SAM" id="MobiDB-lite"/>
    </source>
</evidence>
<comment type="caution">
    <text evidence="4">The sequence shown here is derived from an EMBL/GenBank/DDBJ whole genome shotgun (WGS) entry which is preliminary data.</text>
</comment>
<name>A0ABS7G3Q8_9ACTN</name>
<keyword evidence="5" id="KW-1185">Reference proteome</keyword>
<accession>A0ABS7G3Q8</accession>
<proteinExistence type="inferred from homology"/>
<protein>
    <submittedName>
        <fullName evidence="4">Cytochrome P450</fullName>
    </submittedName>
</protein>
<dbReference type="PANTHER" id="PTHR46696:SF1">
    <property type="entry name" value="CYTOCHROME P450 YJIB-RELATED"/>
    <property type="match status" value="1"/>
</dbReference>
<feature type="compositionally biased region" description="Basic and acidic residues" evidence="3">
    <location>
        <begin position="53"/>
        <end position="73"/>
    </location>
</feature>
<dbReference type="InterPro" id="IPR017972">
    <property type="entry name" value="Cyt_P450_CS"/>
</dbReference>
<organism evidence="4 5">
    <name type="scientific">Actinomadura parmotrematis</name>
    <dbReference type="NCBI Taxonomy" id="2864039"/>
    <lineage>
        <taxon>Bacteria</taxon>
        <taxon>Bacillati</taxon>
        <taxon>Actinomycetota</taxon>
        <taxon>Actinomycetes</taxon>
        <taxon>Streptosporangiales</taxon>
        <taxon>Thermomonosporaceae</taxon>
        <taxon>Actinomadura</taxon>
    </lineage>
</organism>
<dbReference type="Gene3D" id="1.10.630.10">
    <property type="entry name" value="Cytochrome P450"/>
    <property type="match status" value="1"/>
</dbReference>
<dbReference type="InterPro" id="IPR036396">
    <property type="entry name" value="Cyt_P450_sf"/>
</dbReference>
<dbReference type="InterPro" id="IPR002397">
    <property type="entry name" value="Cyt_P450_B"/>
</dbReference>
<dbReference type="PRINTS" id="PR00385">
    <property type="entry name" value="P450"/>
</dbReference>
<dbReference type="SUPFAM" id="SSF48264">
    <property type="entry name" value="Cytochrome P450"/>
    <property type="match status" value="1"/>
</dbReference>
<dbReference type="Pfam" id="PF00067">
    <property type="entry name" value="p450"/>
    <property type="match status" value="1"/>
</dbReference>
<evidence type="ECO:0000256" key="2">
    <source>
        <dbReference type="RuleBase" id="RU000461"/>
    </source>
</evidence>
<comment type="similarity">
    <text evidence="1 2">Belongs to the cytochrome P450 family.</text>
</comment>
<keyword evidence="2" id="KW-0503">Monooxygenase</keyword>
<dbReference type="PRINTS" id="PR00359">
    <property type="entry name" value="BP450"/>
</dbReference>
<evidence type="ECO:0000256" key="1">
    <source>
        <dbReference type="ARBA" id="ARBA00010617"/>
    </source>
</evidence>
<keyword evidence="2" id="KW-0349">Heme</keyword>
<dbReference type="InterPro" id="IPR001128">
    <property type="entry name" value="Cyt_P450"/>
</dbReference>
<dbReference type="Proteomes" id="UP000774570">
    <property type="component" value="Unassembled WGS sequence"/>
</dbReference>
<dbReference type="EMBL" id="JAIBOA010000023">
    <property type="protein sequence ID" value="MBW8486447.1"/>
    <property type="molecule type" value="Genomic_DNA"/>
</dbReference>
<gene>
    <name evidence="4" type="ORF">K1Y72_29055</name>
</gene>
<feature type="region of interest" description="Disordered" evidence="3">
    <location>
        <begin position="44"/>
        <end position="75"/>
    </location>
</feature>